<dbReference type="SUPFAM" id="SSF88659">
    <property type="entry name" value="Sigma3 and sigma4 domains of RNA polymerase sigma factors"/>
    <property type="match status" value="1"/>
</dbReference>
<evidence type="ECO:0000256" key="4">
    <source>
        <dbReference type="ARBA" id="ARBA00023163"/>
    </source>
</evidence>
<dbReference type="InterPro" id="IPR013324">
    <property type="entry name" value="RNA_pol_sigma_r3/r4-like"/>
</dbReference>
<comment type="caution">
    <text evidence="6">The sequence shown here is derived from an EMBL/GenBank/DDBJ whole genome shotgun (WGS) entry which is preliminary data.</text>
</comment>
<dbReference type="Gene3D" id="1.10.1740.10">
    <property type="match status" value="1"/>
</dbReference>
<evidence type="ECO:0000313" key="6">
    <source>
        <dbReference type="EMBL" id="TKT86939.1"/>
    </source>
</evidence>
<gene>
    <name evidence="6" type="ORF">FDK13_31320</name>
</gene>
<dbReference type="EMBL" id="SZVO01000022">
    <property type="protein sequence ID" value="TKT86939.1"/>
    <property type="molecule type" value="Genomic_DNA"/>
</dbReference>
<keyword evidence="4" id="KW-0804">Transcription</keyword>
<evidence type="ECO:0000256" key="3">
    <source>
        <dbReference type="ARBA" id="ARBA00023082"/>
    </source>
</evidence>
<keyword evidence="3" id="KW-0731">Sigma factor</keyword>
<evidence type="ECO:0000256" key="2">
    <source>
        <dbReference type="ARBA" id="ARBA00023015"/>
    </source>
</evidence>
<proteinExistence type="inferred from homology"/>
<dbReference type="OrthoDB" id="9150024at2"/>
<dbReference type="GO" id="GO:0003677">
    <property type="term" value="F:DNA binding"/>
    <property type="evidence" value="ECO:0007669"/>
    <property type="project" value="InterPro"/>
</dbReference>
<feature type="domain" description="RNA polymerase sigma factor 70 region 4 type 2" evidence="5">
    <location>
        <begin position="123"/>
        <end position="172"/>
    </location>
</feature>
<dbReference type="GO" id="GO:0016987">
    <property type="term" value="F:sigma factor activity"/>
    <property type="evidence" value="ECO:0007669"/>
    <property type="project" value="UniProtKB-KW"/>
</dbReference>
<keyword evidence="2" id="KW-0805">Transcription regulation</keyword>
<sequence>MEKDTLLWQRFKDGDRTAFESMIRIYYRPLFEYGRKIMQDPDMLKDCIHDLFTSLWERRTSIGNTDHIKPYLLTSLRNRIFKEKQRSDLLVTIEDWQEESIMTEDTVEMKIISTDSTLENEHRIHHIMHTLTRRQQEIIHLKFYENLSNDEIAVVMAISRPAVSNLLHQALKLFREKWFSLLCMIIILFISF</sequence>
<organism evidence="6 7">
    <name type="scientific">Dyadobacter frigoris</name>
    <dbReference type="NCBI Taxonomy" id="2576211"/>
    <lineage>
        <taxon>Bacteria</taxon>
        <taxon>Pseudomonadati</taxon>
        <taxon>Bacteroidota</taxon>
        <taxon>Cytophagia</taxon>
        <taxon>Cytophagales</taxon>
        <taxon>Spirosomataceae</taxon>
        <taxon>Dyadobacter</taxon>
    </lineage>
</organism>
<dbReference type="RefSeq" id="WP_137343970.1">
    <property type="nucleotide sequence ID" value="NZ_BSQH01000023.1"/>
</dbReference>
<dbReference type="InterPro" id="IPR036388">
    <property type="entry name" value="WH-like_DNA-bd_sf"/>
</dbReference>
<comment type="similarity">
    <text evidence="1">Belongs to the sigma-70 factor family. ECF subfamily.</text>
</comment>
<dbReference type="AlphaFoldDB" id="A0A4U6CR00"/>
<accession>A0A4U6CR00</accession>
<name>A0A4U6CR00_9BACT</name>
<reference evidence="6 7" key="1">
    <citation type="submission" date="2019-05" db="EMBL/GenBank/DDBJ databases">
        <title>Dyadobacter AR-3-8 sp. nov., isolated from arctic soil.</title>
        <authorList>
            <person name="Chaudhary D.K."/>
        </authorList>
    </citation>
    <scope>NUCLEOTIDE SEQUENCE [LARGE SCALE GENOMIC DNA]</scope>
    <source>
        <strain evidence="6 7">AR-3-8</strain>
    </source>
</reference>
<dbReference type="CDD" id="cd06171">
    <property type="entry name" value="Sigma70_r4"/>
    <property type="match status" value="1"/>
</dbReference>
<evidence type="ECO:0000313" key="7">
    <source>
        <dbReference type="Proteomes" id="UP000304900"/>
    </source>
</evidence>
<dbReference type="PANTHER" id="PTHR43133:SF46">
    <property type="entry name" value="RNA POLYMERASE SIGMA-70 FACTOR ECF SUBFAMILY"/>
    <property type="match status" value="1"/>
</dbReference>
<dbReference type="InterPro" id="IPR013249">
    <property type="entry name" value="RNA_pol_sigma70_r4_t2"/>
</dbReference>
<evidence type="ECO:0000256" key="1">
    <source>
        <dbReference type="ARBA" id="ARBA00010641"/>
    </source>
</evidence>
<dbReference type="SUPFAM" id="SSF88946">
    <property type="entry name" value="Sigma2 domain of RNA polymerase sigma factors"/>
    <property type="match status" value="1"/>
</dbReference>
<dbReference type="InterPro" id="IPR014284">
    <property type="entry name" value="RNA_pol_sigma-70_dom"/>
</dbReference>
<evidence type="ECO:0000259" key="5">
    <source>
        <dbReference type="Pfam" id="PF08281"/>
    </source>
</evidence>
<dbReference type="Pfam" id="PF08281">
    <property type="entry name" value="Sigma70_r4_2"/>
    <property type="match status" value="1"/>
</dbReference>
<dbReference type="Proteomes" id="UP000304900">
    <property type="component" value="Unassembled WGS sequence"/>
</dbReference>
<dbReference type="NCBIfam" id="TIGR02937">
    <property type="entry name" value="sigma70-ECF"/>
    <property type="match status" value="1"/>
</dbReference>
<protein>
    <submittedName>
        <fullName evidence="6">Sigma-70 family RNA polymerase sigma factor</fullName>
    </submittedName>
</protein>
<dbReference type="PANTHER" id="PTHR43133">
    <property type="entry name" value="RNA POLYMERASE ECF-TYPE SIGMA FACTO"/>
    <property type="match status" value="1"/>
</dbReference>
<dbReference type="GO" id="GO:0006352">
    <property type="term" value="P:DNA-templated transcription initiation"/>
    <property type="evidence" value="ECO:0007669"/>
    <property type="project" value="InterPro"/>
</dbReference>
<keyword evidence="7" id="KW-1185">Reference proteome</keyword>
<dbReference type="InterPro" id="IPR013325">
    <property type="entry name" value="RNA_pol_sigma_r2"/>
</dbReference>
<dbReference type="InterPro" id="IPR039425">
    <property type="entry name" value="RNA_pol_sigma-70-like"/>
</dbReference>
<dbReference type="Gene3D" id="1.10.10.10">
    <property type="entry name" value="Winged helix-like DNA-binding domain superfamily/Winged helix DNA-binding domain"/>
    <property type="match status" value="1"/>
</dbReference>